<evidence type="ECO:0000313" key="2">
    <source>
        <dbReference type="Proteomes" id="UP000078541"/>
    </source>
</evidence>
<dbReference type="EMBL" id="KQ981880">
    <property type="protein sequence ID" value="KYN33983.1"/>
    <property type="molecule type" value="Genomic_DNA"/>
</dbReference>
<reference evidence="1 2" key="1">
    <citation type="submission" date="2016-03" db="EMBL/GenBank/DDBJ databases">
        <title>Trachymyrmex septentrionalis WGS genome.</title>
        <authorList>
            <person name="Nygaard S."/>
            <person name="Hu H."/>
            <person name="Boomsma J."/>
            <person name="Zhang G."/>
        </authorList>
    </citation>
    <scope>NUCLEOTIDE SEQUENCE [LARGE SCALE GENOMIC DNA]</scope>
    <source>
        <strain evidence="1">Tsep2-gDNA-1</strain>
        <tissue evidence="1">Whole body</tissue>
    </source>
</reference>
<organism evidence="1 2">
    <name type="scientific">Trachymyrmex septentrionalis</name>
    <dbReference type="NCBI Taxonomy" id="34720"/>
    <lineage>
        <taxon>Eukaryota</taxon>
        <taxon>Metazoa</taxon>
        <taxon>Ecdysozoa</taxon>
        <taxon>Arthropoda</taxon>
        <taxon>Hexapoda</taxon>
        <taxon>Insecta</taxon>
        <taxon>Pterygota</taxon>
        <taxon>Neoptera</taxon>
        <taxon>Endopterygota</taxon>
        <taxon>Hymenoptera</taxon>
        <taxon>Apocrita</taxon>
        <taxon>Aculeata</taxon>
        <taxon>Formicoidea</taxon>
        <taxon>Formicidae</taxon>
        <taxon>Myrmicinae</taxon>
        <taxon>Trachymyrmex</taxon>
    </lineage>
</organism>
<dbReference type="Proteomes" id="UP000078541">
    <property type="component" value="Unassembled WGS sequence"/>
</dbReference>
<sequence>MQLGPKKNLGGDAAAGLHSLFVISGVSGSRETTLLESNKFCVMAASVVGSGSVHGSGVLFDSIEPVDISSSVKTLFCDSAVVAESGSVFDSLLSLLSVGVSSPGLPVPHSAPEPSP</sequence>
<keyword evidence="2" id="KW-1185">Reference proteome</keyword>
<proteinExistence type="predicted"/>
<dbReference type="AlphaFoldDB" id="A0A195F0I4"/>
<protein>
    <submittedName>
        <fullName evidence="1">Uncharacterized protein</fullName>
    </submittedName>
</protein>
<name>A0A195F0I4_9HYME</name>
<gene>
    <name evidence="1" type="ORF">ALC56_11797</name>
</gene>
<evidence type="ECO:0000313" key="1">
    <source>
        <dbReference type="EMBL" id="KYN33983.1"/>
    </source>
</evidence>
<accession>A0A195F0I4</accession>